<evidence type="ECO:0000313" key="15">
    <source>
        <dbReference type="Proteomes" id="UP000182235"/>
    </source>
</evidence>
<name>A0A1J9PRN8_9EURO</name>
<dbReference type="InterPro" id="IPR036291">
    <property type="entry name" value="NAD(P)-bd_dom_sf"/>
</dbReference>
<dbReference type="PANTHER" id="PTHR43550:SF3">
    <property type="entry name" value="3-KETODIHYDROSPHINGOSINE REDUCTASE"/>
    <property type="match status" value="1"/>
</dbReference>
<comment type="catalytic activity">
    <reaction evidence="11">
        <text>sphinganine + NADP(+) = 3-oxosphinganine + NADPH + H(+)</text>
        <dbReference type="Rhea" id="RHEA:22640"/>
        <dbReference type="ChEBI" id="CHEBI:15378"/>
        <dbReference type="ChEBI" id="CHEBI:57783"/>
        <dbReference type="ChEBI" id="CHEBI:57817"/>
        <dbReference type="ChEBI" id="CHEBI:58299"/>
        <dbReference type="ChEBI" id="CHEBI:58349"/>
        <dbReference type="EC" id="1.1.1.102"/>
    </reaction>
    <physiologicalReaction direction="right-to-left" evidence="11">
        <dbReference type="Rhea" id="RHEA:22642"/>
    </physiologicalReaction>
</comment>
<dbReference type="VEuPathDB" id="FungiDB:AJ78_00954"/>
<evidence type="ECO:0000256" key="6">
    <source>
        <dbReference type="ARBA" id="ARBA00022919"/>
    </source>
</evidence>
<proteinExistence type="predicted"/>
<comment type="pathway">
    <text evidence="3">Sphingolipid metabolism.</text>
</comment>
<evidence type="ECO:0000256" key="5">
    <source>
        <dbReference type="ARBA" id="ARBA00022857"/>
    </source>
</evidence>
<comment type="pathway">
    <text evidence="2">Lipid metabolism; sphingolipid metabolism.</text>
</comment>
<dbReference type="SUPFAM" id="SSF51735">
    <property type="entry name" value="NAD(P)-binding Rossmann-fold domains"/>
    <property type="match status" value="1"/>
</dbReference>
<dbReference type="Gene3D" id="3.40.50.720">
    <property type="entry name" value="NAD(P)-binding Rossmann-like Domain"/>
    <property type="match status" value="1"/>
</dbReference>
<keyword evidence="4" id="KW-0256">Endoplasmic reticulum</keyword>
<evidence type="ECO:0000256" key="8">
    <source>
        <dbReference type="ARBA" id="ARBA00023098"/>
    </source>
</evidence>
<keyword evidence="13" id="KW-0812">Transmembrane</keyword>
<evidence type="ECO:0000256" key="4">
    <source>
        <dbReference type="ARBA" id="ARBA00022824"/>
    </source>
</evidence>
<dbReference type="CDD" id="cd08939">
    <property type="entry name" value="KDSR-like_SDR_c"/>
    <property type="match status" value="1"/>
</dbReference>
<keyword evidence="5" id="KW-0521">NADP</keyword>
<dbReference type="EC" id="1.1.1.102" evidence="9"/>
<evidence type="ECO:0000256" key="3">
    <source>
        <dbReference type="ARBA" id="ARBA00004991"/>
    </source>
</evidence>
<evidence type="ECO:0000256" key="12">
    <source>
        <dbReference type="SAM" id="MobiDB-lite"/>
    </source>
</evidence>
<keyword evidence="15" id="KW-1185">Reference proteome</keyword>
<keyword evidence="8" id="KW-0443">Lipid metabolism</keyword>
<evidence type="ECO:0000313" key="14">
    <source>
        <dbReference type="EMBL" id="OJD19081.1"/>
    </source>
</evidence>
<dbReference type="OrthoDB" id="10267115at2759"/>
<dbReference type="InterPro" id="IPR045022">
    <property type="entry name" value="KDSR-like"/>
</dbReference>
<evidence type="ECO:0000256" key="7">
    <source>
        <dbReference type="ARBA" id="ARBA00023002"/>
    </source>
</evidence>
<keyword evidence="13" id="KW-0472">Membrane</keyword>
<dbReference type="PANTHER" id="PTHR43550">
    <property type="entry name" value="3-KETODIHYDROSPHINGOSINE REDUCTASE"/>
    <property type="match status" value="1"/>
</dbReference>
<keyword evidence="13" id="KW-1133">Transmembrane helix</keyword>
<evidence type="ECO:0000256" key="1">
    <source>
        <dbReference type="ARBA" id="ARBA00004240"/>
    </source>
</evidence>
<evidence type="ECO:0000256" key="11">
    <source>
        <dbReference type="ARBA" id="ARBA00048930"/>
    </source>
</evidence>
<evidence type="ECO:0000256" key="10">
    <source>
        <dbReference type="ARBA" id="ARBA00044737"/>
    </source>
</evidence>
<sequence>MLDLLAIKLSSFLGVDSDLSLSTSQLVAAVTLLIFSLYLAFSMLNYYFKTTNQFVVAGRMAVVTGGSDGMGKSVAVELARKGASVTVVGRDVGKLKAVYEAMKTCAPHMCGQKFHWIQADLIDPKESERVMAEVTEFNGGVYPDIVWTCVGQCIPGFFLHTSPETLKAQMDTNYFTAAYTAQAILKLWLAPVSAGQAPEKTPRRHLIFTSSAACFVPVAGYAPYAPAKAALRALADAVTSEIEVYNGSRRNPSITAPAADVRTHIIFPMGILSPGFAQEQKIKPALTKHLEESDKPQTPDEVAAIAIRGLEKGQYMVTTLLVSTLMKAVTMGGSYRNSAVRDTLTSWMSSLIFLQVVPDLRGRAFRWGRVNGIPKKGEDNTMAPPPLTEDCMGGEQA</sequence>
<evidence type="ECO:0000256" key="9">
    <source>
        <dbReference type="ARBA" id="ARBA00026112"/>
    </source>
</evidence>
<feature type="transmembrane region" description="Helical" evidence="13">
    <location>
        <begin position="26"/>
        <end position="48"/>
    </location>
</feature>
<comment type="function">
    <text evidence="10">Catalyzes the reduction of 3'-oxosphinganine (3-ketodihydrosphingosine/KDS) to sphinganine (dihydrosphingosine/DHS), the second step of de novo sphingolipid biosynthesis.</text>
</comment>
<dbReference type="Pfam" id="PF00106">
    <property type="entry name" value="adh_short"/>
    <property type="match status" value="1"/>
</dbReference>
<dbReference type="EMBL" id="LGRN01000018">
    <property type="protein sequence ID" value="OJD19081.1"/>
    <property type="molecule type" value="Genomic_DNA"/>
</dbReference>
<dbReference type="PRINTS" id="PR00081">
    <property type="entry name" value="GDHRDH"/>
</dbReference>
<organism evidence="14 15">
    <name type="scientific">Emergomyces pasteurianus Ep9510</name>
    <dbReference type="NCBI Taxonomy" id="1447872"/>
    <lineage>
        <taxon>Eukaryota</taxon>
        <taxon>Fungi</taxon>
        <taxon>Dikarya</taxon>
        <taxon>Ascomycota</taxon>
        <taxon>Pezizomycotina</taxon>
        <taxon>Eurotiomycetes</taxon>
        <taxon>Eurotiomycetidae</taxon>
        <taxon>Onygenales</taxon>
        <taxon>Ajellomycetaceae</taxon>
        <taxon>Emergomyces</taxon>
    </lineage>
</organism>
<keyword evidence="6" id="KW-0746">Sphingolipid metabolism</keyword>
<evidence type="ECO:0000256" key="2">
    <source>
        <dbReference type="ARBA" id="ARBA00004760"/>
    </source>
</evidence>
<dbReference type="InterPro" id="IPR002347">
    <property type="entry name" value="SDR_fam"/>
</dbReference>
<dbReference type="STRING" id="1447872.A0A1J9PRN8"/>
<accession>A0A1J9PRN8</accession>
<dbReference type="GO" id="GO:0047560">
    <property type="term" value="F:3-dehydrosphinganine reductase activity"/>
    <property type="evidence" value="ECO:0007669"/>
    <property type="project" value="UniProtKB-EC"/>
</dbReference>
<gene>
    <name evidence="14" type="ORF">AJ78_00954</name>
</gene>
<dbReference type="AlphaFoldDB" id="A0A1J9PRN8"/>
<dbReference type="GO" id="GO:0006666">
    <property type="term" value="P:3-keto-sphinganine metabolic process"/>
    <property type="evidence" value="ECO:0007669"/>
    <property type="project" value="InterPro"/>
</dbReference>
<protein>
    <recommendedName>
        <fullName evidence="9">3-dehydrosphinganine reductase</fullName>
        <ecNumber evidence="9">1.1.1.102</ecNumber>
    </recommendedName>
</protein>
<dbReference type="Proteomes" id="UP000182235">
    <property type="component" value="Unassembled WGS sequence"/>
</dbReference>
<keyword evidence="7" id="KW-0560">Oxidoreductase</keyword>
<feature type="region of interest" description="Disordered" evidence="12">
    <location>
        <begin position="376"/>
        <end position="397"/>
    </location>
</feature>
<evidence type="ECO:0000256" key="13">
    <source>
        <dbReference type="SAM" id="Phobius"/>
    </source>
</evidence>
<dbReference type="GO" id="GO:0005789">
    <property type="term" value="C:endoplasmic reticulum membrane"/>
    <property type="evidence" value="ECO:0007669"/>
    <property type="project" value="TreeGrafter"/>
</dbReference>
<dbReference type="GO" id="GO:0030148">
    <property type="term" value="P:sphingolipid biosynthetic process"/>
    <property type="evidence" value="ECO:0007669"/>
    <property type="project" value="InterPro"/>
</dbReference>
<comment type="subcellular location">
    <subcellularLocation>
        <location evidence="1">Endoplasmic reticulum</location>
    </subcellularLocation>
</comment>
<reference evidence="14 15" key="1">
    <citation type="submission" date="2015-07" db="EMBL/GenBank/DDBJ databases">
        <title>Emmonsia species relationships and genome sequence.</title>
        <authorList>
            <consortium name="The Broad Institute Genomics Platform"/>
            <person name="Cuomo C.A."/>
            <person name="Munoz J.F."/>
            <person name="Imamovic A."/>
            <person name="Priest M.E."/>
            <person name="Young S."/>
            <person name="Clay O.K."/>
            <person name="McEwen J.G."/>
        </authorList>
    </citation>
    <scope>NUCLEOTIDE SEQUENCE [LARGE SCALE GENOMIC DNA]</scope>
    <source>
        <strain evidence="14 15">UAMH 9510</strain>
    </source>
</reference>
<comment type="caution">
    <text evidence="14">The sequence shown here is derived from an EMBL/GenBank/DDBJ whole genome shotgun (WGS) entry which is preliminary data.</text>
</comment>